<dbReference type="GO" id="GO:0032958">
    <property type="term" value="P:inositol phosphate biosynthetic process"/>
    <property type="evidence" value="ECO:0007669"/>
    <property type="project" value="InterPro"/>
</dbReference>
<dbReference type="Pfam" id="PF03770">
    <property type="entry name" value="IPK"/>
    <property type="match status" value="1"/>
</dbReference>
<evidence type="ECO:0000256" key="2">
    <source>
        <dbReference type="ARBA" id="ARBA00022679"/>
    </source>
</evidence>
<protein>
    <recommendedName>
        <fullName evidence="4">Kinase</fullName>
        <ecNumber evidence="4">2.7.-.-</ecNumber>
    </recommendedName>
</protein>
<dbReference type="GO" id="GO:0046854">
    <property type="term" value="P:phosphatidylinositol phosphate biosynthetic process"/>
    <property type="evidence" value="ECO:0007669"/>
    <property type="project" value="TreeGrafter"/>
</dbReference>
<feature type="compositionally biased region" description="Basic and acidic residues" evidence="5">
    <location>
        <begin position="62"/>
        <end position="87"/>
    </location>
</feature>
<evidence type="ECO:0000256" key="1">
    <source>
        <dbReference type="ARBA" id="ARBA00007374"/>
    </source>
</evidence>
<dbReference type="EC" id="2.7.-.-" evidence="4"/>
<accession>A0A0F7STR6</accession>
<dbReference type="InterPro" id="IPR038286">
    <property type="entry name" value="IPK_sf"/>
</dbReference>
<dbReference type="GO" id="GO:0008440">
    <property type="term" value="F:inositol-1,4,5-trisphosphate 3-kinase activity"/>
    <property type="evidence" value="ECO:0007669"/>
    <property type="project" value="TreeGrafter"/>
</dbReference>
<dbReference type="EMBL" id="LN483157">
    <property type="protein sequence ID" value="CED83975.1"/>
    <property type="molecule type" value="Genomic_DNA"/>
</dbReference>
<keyword evidence="3 4" id="KW-0418">Kinase</keyword>
<proteinExistence type="inferred from homology"/>
<feature type="region of interest" description="Disordered" evidence="5">
    <location>
        <begin position="61"/>
        <end position="87"/>
    </location>
</feature>
<evidence type="ECO:0000256" key="4">
    <source>
        <dbReference type="RuleBase" id="RU363090"/>
    </source>
</evidence>
<evidence type="ECO:0000256" key="3">
    <source>
        <dbReference type="ARBA" id="ARBA00022777"/>
    </source>
</evidence>
<dbReference type="GO" id="GO:0005634">
    <property type="term" value="C:nucleus"/>
    <property type="evidence" value="ECO:0007669"/>
    <property type="project" value="TreeGrafter"/>
</dbReference>
<dbReference type="PANTHER" id="PTHR12400">
    <property type="entry name" value="INOSITOL POLYPHOSPHATE KINASE"/>
    <property type="match status" value="1"/>
</dbReference>
<dbReference type="GO" id="GO:0000824">
    <property type="term" value="F:inositol-1,4,5,6-tetrakisphosphate 3-kinase activity"/>
    <property type="evidence" value="ECO:0007669"/>
    <property type="project" value="TreeGrafter"/>
</dbReference>
<organism evidence="6">
    <name type="scientific">Phaffia rhodozyma</name>
    <name type="common">Yeast</name>
    <name type="synonym">Xanthophyllomyces dendrorhous</name>
    <dbReference type="NCBI Taxonomy" id="264483"/>
    <lineage>
        <taxon>Eukaryota</taxon>
        <taxon>Fungi</taxon>
        <taxon>Dikarya</taxon>
        <taxon>Basidiomycota</taxon>
        <taxon>Agaricomycotina</taxon>
        <taxon>Tremellomycetes</taxon>
        <taxon>Cystofilobasidiales</taxon>
        <taxon>Mrakiaceae</taxon>
        <taxon>Phaffia</taxon>
    </lineage>
</organism>
<keyword evidence="2 4" id="KW-0808">Transferase</keyword>
<reference evidence="6" key="1">
    <citation type="submission" date="2014-08" db="EMBL/GenBank/DDBJ databases">
        <authorList>
            <person name="Sharma Rahul"/>
            <person name="Thines Marco"/>
        </authorList>
    </citation>
    <scope>NUCLEOTIDE SEQUENCE</scope>
</reference>
<dbReference type="InterPro" id="IPR005522">
    <property type="entry name" value="IPK"/>
</dbReference>
<dbReference type="Gene3D" id="3.30.470.160">
    <property type="entry name" value="Inositol polyphosphate kinase"/>
    <property type="match status" value="1"/>
</dbReference>
<comment type="similarity">
    <text evidence="1 4">Belongs to the inositol phosphokinase (IPK) family.</text>
</comment>
<evidence type="ECO:0000256" key="5">
    <source>
        <dbReference type="SAM" id="MobiDB-lite"/>
    </source>
</evidence>
<dbReference type="GO" id="GO:0005737">
    <property type="term" value="C:cytoplasm"/>
    <property type="evidence" value="ECO:0007669"/>
    <property type="project" value="TreeGrafter"/>
</dbReference>
<dbReference type="SUPFAM" id="SSF56104">
    <property type="entry name" value="SAICAR synthase-like"/>
    <property type="match status" value="1"/>
</dbReference>
<dbReference type="AlphaFoldDB" id="A0A0F7STR6"/>
<evidence type="ECO:0000313" key="6">
    <source>
        <dbReference type="EMBL" id="CED83975.1"/>
    </source>
</evidence>
<sequence length="247" mass="27103">MSQVGGHPTIHFSPDNSLLFKPTNAQEIEFYQALTTRPELTRLRWFTPEFLGTLRLEGGIPQDKEKKEVPADEPVVSDKADDSAEIGQHDVKSLALGEETSETRAQAVRSTESVVLTNLTQAFTHPSVLDVKLGTVLYDEHASPEKKARMEKAAQDTTSGSCGIRLVGFSNWDPSNQTSIMTDKAFGKALTPETLPSGIARFFPLKTSSSTSGLSSSLLLEVLQNIHLDLTTIHSILLETEARLVRR</sequence>
<dbReference type="PANTHER" id="PTHR12400:SF108">
    <property type="entry name" value="KINASE"/>
    <property type="match status" value="1"/>
</dbReference>
<name>A0A0F7STR6_PHARH</name>